<feature type="non-terminal residue" evidence="1">
    <location>
        <position position="1"/>
    </location>
</feature>
<comment type="caution">
    <text evidence="1">The sequence shown here is derived from an EMBL/GenBank/DDBJ whole genome shotgun (WGS) entry which is preliminary data.</text>
</comment>
<evidence type="ECO:0000313" key="1">
    <source>
        <dbReference type="EMBL" id="MFD0851038.1"/>
    </source>
</evidence>
<sequence length="161" mass="17317">MPDGIAVGELGGRPVAAVSRFIGPFQLWDLASDVLIDTPVTDAIEVGERVQGFVQVGAKPVLLTCRGHEVRVRDLESGEASLLDPDDLELVSALAVREGRIPLVAVAREDARVRVFDLRTGTAVDEQTLPYAATALAWAPSGDLIVGYRRTLLRCEIANRS</sequence>
<dbReference type="SUPFAM" id="SSF63829">
    <property type="entry name" value="Calcium-dependent phosphotriesterase"/>
    <property type="match status" value="1"/>
</dbReference>
<gene>
    <name evidence="1" type="ORF">ACFQ07_02295</name>
</gene>
<reference evidence="2" key="1">
    <citation type="journal article" date="2019" name="Int. J. Syst. Evol. Microbiol.">
        <title>The Global Catalogue of Microorganisms (GCM) 10K type strain sequencing project: providing services to taxonomists for standard genome sequencing and annotation.</title>
        <authorList>
            <consortium name="The Broad Institute Genomics Platform"/>
            <consortium name="The Broad Institute Genome Sequencing Center for Infectious Disease"/>
            <person name="Wu L."/>
            <person name="Ma J."/>
        </authorList>
    </citation>
    <scope>NUCLEOTIDE SEQUENCE [LARGE SCALE GENOMIC DNA]</scope>
    <source>
        <strain evidence="2">JCM 31696</strain>
    </source>
</reference>
<dbReference type="Gene3D" id="2.130.10.10">
    <property type="entry name" value="YVTN repeat-like/Quinoprotein amine dehydrogenase"/>
    <property type="match status" value="1"/>
</dbReference>
<dbReference type="Proteomes" id="UP001597083">
    <property type="component" value="Unassembled WGS sequence"/>
</dbReference>
<protein>
    <recommendedName>
        <fullName evidence="3">WD40 repeat domain-containing protein</fullName>
    </recommendedName>
</protein>
<dbReference type="EMBL" id="JBHTIR010000235">
    <property type="protein sequence ID" value="MFD0851038.1"/>
    <property type="molecule type" value="Genomic_DNA"/>
</dbReference>
<evidence type="ECO:0000313" key="2">
    <source>
        <dbReference type="Proteomes" id="UP001597083"/>
    </source>
</evidence>
<dbReference type="InterPro" id="IPR015943">
    <property type="entry name" value="WD40/YVTN_repeat-like_dom_sf"/>
</dbReference>
<evidence type="ECO:0008006" key="3">
    <source>
        <dbReference type="Google" id="ProtNLM"/>
    </source>
</evidence>
<keyword evidence="2" id="KW-1185">Reference proteome</keyword>
<accession>A0ABW3C954</accession>
<proteinExistence type="predicted"/>
<organism evidence="1 2">
    <name type="scientific">Actinomadura adrarensis</name>
    <dbReference type="NCBI Taxonomy" id="1819600"/>
    <lineage>
        <taxon>Bacteria</taxon>
        <taxon>Bacillati</taxon>
        <taxon>Actinomycetota</taxon>
        <taxon>Actinomycetes</taxon>
        <taxon>Streptosporangiales</taxon>
        <taxon>Thermomonosporaceae</taxon>
        <taxon>Actinomadura</taxon>
    </lineage>
</organism>
<name>A0ABW3C954_9ACTN</name>